<dbReference type="Pfam" id="PF07716">
    <property type="entry name" value="bZIP_2"/>
    <property type="match status" value="1"/>
</dbReference>
<keyword evidence="3" id="KW-0539">Nucleus</keyword>
<evidence type="ECO:0000256" key="1">
    <source>
        <dbReference type="ARBA" id="ARBA00004123"/>
    </source>
</evidence>
<evidence type="ECO:0000256" key="3">
    <source>
        <dbReference type="ARBA" id="ARBA00023242"/>
    </source>
</evidence>
<evidence type="ECO:0000313" key="6">
    <source>
        <dbReference type="EMBL" id="GFY87474.1"/>
    </source>
</evidence>
<dbReference type="GO" id="GO:0045893">
    <property type="term" value="P:positive regulation of DNA-templated transcription"/>
    <property type="evidence" value="ECO:0007669"/>
    <property type="project" value="InterPro"/>
</dbReference>
<dbReference type="EMBL" id="BJWL01000005">
    <property type="protein sequence ID" value="GFY87474.1"/>
    <property type="molecule type" value="Genomic_DNA"/>
</dbReference>
<keyword evidence="7" id="KW-1185">Reference proteome</keyword>
<dbReference type="OrthoDB" id="644067at2759"/>
<dbReference type="Proteomes" id="UP000585474">
    <property type="component" value="Unassembled WGS sequence"/>
</dbReference>
<evidence type="ECO:0000256" key="2">
    <source>
        <dbReference type="ARBA" id="ARBA00023125"/>
    </source>
</evidence>
<dbReference type="PANTHER" id="PTHR22952">
    <property type="entry name" value="CAMP-RESPONSE ELEMENT BINDING PROTEIN-RELATED"/>
    <property type="match status" value="1"/>
</dbReference>
<name>A0A7J0ELX2_9ERIC</name>
<sequence length="199" mass="21933">MDPSPAVGLPTATTLSLRISSHDDDGGGRPYSMSCLEDFSSSADSFSSLHKKRGSENEDNSGNWCHKRMMKNRESIAHFRFRKLAYANGLEMEVIRLMDENDKLKTQLEKVNILTHVWKKEKKMKCKGINYTIPSPSLTRAVTSDGLSLASKLGRPCAGVRFTFDGTLIGSGLCQACRDLRARKSSASELSAVKNKGTI</sequence>
<comment type="caution">
    <text evidence="6">The sequence shown here is derived from an EMBL/GenBank/DDBJ whole genome shotgun (WGS) entry which is preliminary data.</text>
</comment>
<dbReference type="PANTHER" id="PTHR22952:SF433">
    <property type="entry name" value="PROTEIN FD"/>
    <property type="match status" value="1"/>
</dbReference>
<gene>
    <name evidence="6" type="ORF">Acr_05g0011130</name>
</gene>
<dbReference type="AlphaFoldDB" id="A0A7J0ELX2"/>
<protein>
    <recommendedName>
        <fullName evidence="5">BZIP domain-containing protein</fullName>
    </recommendedName>
</protein>
<evidence type="ECO:0000313" key="7">
    <source>
        <dbReference type="Proteomes" id="UP000585474"/>
    </source>
</evidence>
<dbReference type="CDD" id="cd14707">
    <property type="entry name" value="bZIP_plant_BZIP46"/>
    <property type="match status" value="1"/>
</dbReference>
<accession>A0A7J0ELX2</accession>
<dbReference type="SUPFAM" id="SSF57959">
    <property type="entry name" value="Leucine zipper domain"/>
    <property type="match status" value="1"/>
</dbReference>
<dbReference type="GO" id="GO:0003700">
    <property type="term" value="F:DNA-binding transcription factor activity"/>
    <property type="evidence" value="ECO:0007669"/>
    <property type="project" value="InterPro"/>
</dbReference>
<dbReference type="GO" id="GO:0003677">
    <property type="term" value="F:DNA binding"/>
    <property type="evidence" value="ECO:0007669"/>
    <property type="project" value="UniProtKB-KW"/>
</dbReference>
<keyword evidence="2" id="KW-0238">DNA-binding</keyword>
<dbReference type="GO" id="GO:0005634">
    <property type="term" value="C:nucleus"/>
    <property type="evidence" value="ECO:0007669"/>
    <property type="project" value="UniProtKB-SubCell"/>
</dbReference>
<evidence type="ECO:0000259" key="5">
    <source>
        <dbReference type="Pfam" id="PF07716"/>
    </source>
</evidence>
<dbReference type="Gene3D" id="1.20.5.170">
    <property type="match status" value="1"/>
</dbReference>
<feature type="domain" description="BZIP" evidence="5">
    <location>
        <begin position="66"/>
        <end position="111"/>
    </location>
</feature>
<proteinExistence type="predicted"/>
<reference evidence="6 7" key="1">
    <citation type="submission" date="2019-07" db="EMBL/GenBank/DDBJ databases">
        <title>De Novo Assembly of kiwifruit Actinidia rufa.</title>
        <authorList>
            <person name="Sugita-Konishi S."/>
            <person name="Sato K."/>
            <person name="Mori E."/>
            <person name="Abe Y."/>
            <person name="Kisaki G."/>
            <person name="Hamano K."/>
            <person name="Suezawa K."/>
            <person name="Otani M."/>
            <person name="Fukuda T."/>
            <person name="Manabe T."/>
            <person name="Gomi K."/>
            <person name="Tabuchi M."/>
            <person name="Akimitsu K."/>
            <person name="Kataoka I."/>
        </authorList>
    </citation>
    <scope>NUCLEOTIDE SEQUENCE [LARGE SCALE GENOMIC DNA]</scope>
    <source>
        <strain evidence="7">cv. Fuchu</strain>
    </source>
</reference>
<comment type="subcellular location">
    <subcellularLocation>
        <location evidence="1">Nucleus</location>
    </subcellularLocation>
</comment>
<dbReference type="InterPro" id="IPR046347">
    <property type="entry name" value="bZIP_sf"/>
</dbReference>
<organism evidence="6 7">
    <name type="scientific">Actinidia rufa</name>
    <dbReference type="NCBI Taxonomy" id="165716"/>
    <lineage>
        <taxon>Eukaryota</taxon>
        <taxon>Viridiplantae</taxon>
        <taxon>Streptophyta</taxon>
        <taxon>Embryophyta</taxon>
        <taxon>Tracheophyta</taxon>
        <taxon>Spermatophyta</taxon>
        <taxon>Magnoliopsida</taxon>
        <taxon>eudicotyledons</taxon>
        <taxon>Gunneridae</taxon>
        <taxon>Pentapetalae</taxon>
        <taxon>asterids</taxon>
        <taxon>Ericales</taxon>
        <taxon>Actinidiaceae</taxon>
        <taxon>Actinidia</taxon>
    </lineage>
</organism>
<dbReference type="InterPro" id="IPR004827">
    <property type="entry name" value="bZIP"/>
</dbReference>
<keyword evidence="4" id="KW-0175">Coiled coil</keyword>
<dbReference type="InterPro" id="IPR043452">
    <property type="entry name" value="BZIP46-like"/>
</dbReference>
<feature type="coiled-coil region" evidence="4">
    <location>
        <begin position="87"/>
        <end position="114"/>
    </location>
</feature>
<evidence type="ECO:0000256" key="4">
    <source>
        <dbReference type="SAM" id="Coils"/>
    </source>
</evidence>